<proteinExistence type="predicted"/>
<name>A0A1X4G698_9CYAN</name>
<sequence>MKISVITACYNAEATIAKTIESFLEQDHPDREMIVIDGASKDGTCDVVRRYDSPLIRLYSEPDKGIYDAMNKGLARVSGDAFGCLNADDRYHSPQSLRKIAAALRDVDIVSGRLHFVRAHDGQAPARIWQPQAFRKGTYRWGYSLPHPSTYARSTVLARVGGFSTDYRSASDYDWLLRALEIEGFRHAVIPDVIVDMLIGGESTAGLRSLVNNSRELLAVRQARLGSGRIDAALFLNLARKLGQVATTRLFGN</sequence>
<dbReference type="InterPro" id="IPR029044">
    <property type="entry name" value="Nucleotide-diphossugar_trans"/>
</dbReference>
<dbReference type="Gene3D" id="3.90.550.10">
    <property type="entry name" value="Spore Coat Polysaccharide Biosynthesis Protein SpsA, Chain A"/>
    <property type="match status" value="1"/>
</dbReference>
<evidence type="ECO:0000313" key="3">
    <source>
        <dbReference type="Proteomes" id="UP000192997"/>
    </source>
</evidence>
<dbReference type="PANTHER" id="PTHR43685:SF2">
    <property type="entry name" value="GLYCOSYLTRANSFERASE 2-LIKE DOMAIN-CONTAINING PROTEIN"/>
    <property type="match status" value="1"/>
</dbReference>
<comment type="caution">
    <text evidence="2">The sequence shown here is derived from an EMBL/GenBank/DDBJ whole genome shotgun (WGS) entry which is preliminary data.</text>
</comment>
<feature type="domain" description="Glycosyltransferase 2-like" evidence="1">
    <location>
        <begin position="4"/>
        <end position="150"/>
    </location>
</feature>
<evidence type="ECO:0000259" key="1">
    <source>
        <dbReference type="Pfam" id="PF00535"/>
    </source>
</evidence>
<dbReference type="Pfam" id="PF00535">
    <property type="entry name" value="Glycos_transf_2"/>
    <property type="match status" value="1"/>
</dbReference>
<dbReference type="CDD" id="cd06433">
    <property type="entry name" value="GT_2_WfgS_like"/>
    <property type="match status" value="1"/>
</dbReference>
<dbReference type="EMBL" id="NBYN01000047">
    <property type="protein sequence ID" value="OSO90468.1"/>
    <property type="molecule type" value="Genomic_DNA"/>
</dbReference>
<gene>
    <name evidence="2" type="ORF">B7O87_09535</name>
</gene>
<evidence type="ECO:0000313" key="2">
    <source>
        <dbReference type="EMBL" id="OSO90468.1"/>
    </source>
</evidence>
<reference evidence="3" key="1">
    <citation type="submission" date="2017-04" db="EMBL/GenBank/DDBJ databases">
        <authorList>
            <person name="Abreu V.A."/>
            <person name="Popin R.V."/>
            <person name="Rigonato J."/>
            <person name="Andreote A.P."/>
            <person name="Schaker P.C."/>
            <person name="Hoff-Risseti C."/>
            <person name="Alvarenga D.O."/>
            <person name="Varani A.M."/>
            <person name="Fiore M.F."/>
        </authorList>
    </citation>
    <scope>NUCLEOTIDE SEQUENCE [LARGE SCALE GENOMIC DNA]</scope>
    <source>
        <strain evidence="3">CENA303</strain>
    </source>
</reference>
<dbReference type="InterPro" id="IPR050834">
    <property type="entry name" value="Glycosyltransf_2"/>
</dbReference>
<protein>
    <recommendedName>
        <fullName evidence="1">Glycosyltransferase 2-like domain-containing protein</fullName>
    </recommendedName>
</protein>
<dbReference type="AlphaFoldDB" id="A0A1X4G698"/>
<dbReference type="InterPro" id="IPR001173">
    <property type="entry name" value="Glyco_trans_2-like"/>
</dbReference>
<dbReference type="SUPFAM" id="SSF53448">
    <property type="entry name" value="Nucleotide-diphospho-sugar transferases"/>
    <property type="match status" value="1"/>
</dbReference>
<accession>A0A1X4G698</accession>
<dbReference type="Proteomes" id="UP000192997">
    <property type="component" value="Unassembled WGS sequence"/>
</dbReference>
<dbReference type="PANTHER" id="PTHR43685">
    <property type="entry name" value="GLYCOSYLTRANSFERASE"/>
    <property type="match status" value="1"/>
</dbReference>
<organism evidence="2 3">
    <name type="scientific">Cylindrospermopsis raciborskii CENA303</name>
    <dbReference type="NCBI Taxonomy" id="1170769"/>
    <lineage>
        <taxon>Bacteria</taxon>
        <taxon>Bacillati</taxon>
        <taxon>Cyanobacteriota</taxon>
        <taxon>Cyanophyceae</taxon>
        <taxon>Nostocales</taxon>
        <taxon>Aphanizomenonaceae</taxon>
        <taxon>Cylindrospermopsis</taxon>
    </lineage>
</organism>